<feature type="transmembrane region" description="Helical" evidence="1">
    <location>
        <begin position="278"/>
        <end position="299"/>
    </location>
</feature>
<sequence length="510" mass="55546">MAIALGSLLAGAIYTWFAGEDVNWDWQNYHEYNVWAVINDRYGIDALPPGFQTYFNPTVYFPVYYLRHLLPLPCGLMIIGAVHGLNLLLIYFLVRVLLREAATASAIGAAILIAAVGPMTVSEVGTSFSDILTALPILAGCILILSADGSRHGRYVLAGLLIGAAVGLKLTNVVYALGAAAAVLVAARPLLATLCLGVGGLIGALATGGAWGLMLWREMGNPIFPLFNAVFQSKELVPMNIMDWQFMPRGLLDALAYPFYWLVGDNRSSEYPFRDARFAVATVLIVLGVGRALIIRATILTRRDVQFLLFFAVSYATWLALFAIQRYAIVLELLCAPLIVLLIARCMAATPGAASGRLSALPANSVMVATALCVALLSQPGDWFRRPWSNPFNPAIPKQLHQPANYLIIDKPIAYVAPLLPQQSRFYQIADIALPIMPDGRFDRRIRAGLKSPLPGGIWELHMRGKPIREQLLERYGLRVDAAKSCVEIEGAQLGTAIEACPLAARERSD</sequence>
<keyword evidence="1" id="KW-0812">Transmembrane</keyword>
<evidence type="ECO:0000256" key="1">
    <source>
        <dbReference type="SAM" id="Phobius"/>
    </source>
</evidence>
<proteinExistence type="predicted"/>
<name>A0A7Y4LXL9_9BRAD</name>
<comment type="caution">
    <text evidence="2">The sequence shown here is derived from an EMBL/GenBank/DDBJ whole genome shotgun (WGS) entry which is preliminary data.</text>
</comment>
<dbReference type="EMBL" id="JAAVLX010000007">
    <property type="protein sequence ID" value="NOJ42346.1"/>
    <property type="molecule type" value="Genomic_DNA"/>
</dbReference>
<evidence type="ECO:0000313" key="2">
    <source>
        <dbReference type="EMBL" id="NOJ42346.1"/>
    </source>
</evidence>
<evidence type="ECO:0000313" key="3">
    <source>
        <dbReference type="Proteomes" id="UP000544122"/>
    </source>
</evidence>
<dbReference type="AlphaFoldDB" id="A0A7Y4LXL9"/>
<keyword evidence="3" id="KW-1185">Reference proteome</keyword>
<gene>
    <name evidence="2" type="ORF">HCN58_22610</name>
</gene>
<feature type="transmembrane region" description="Helical" evidence="1">
    <location>
        <begin position="70"/>
        <end position="94"/>
    </location>
</feature>
<protein>
    <submittedName>
        <fullName evidence="2">DUF2029 domain-containing protein</fullName>
    </submittedName>
</protein>
<dbReference type="Proteomes" id="UP000544122">
    <property type="component" value="Unassembled WGS sequence"/>
</dbReference>
<organism evidence="2 3">
    <name type="scientific">Bradyrhizobium australiense</name>
    <dbReference type="NCBI Taxonomy" id="2721161"/>
    <lineage>
        <taxon>Bacteria</taxon>
        <taxon>Pseudomonadati</taxon>
        <taxon>Pseudomonadota</taxon>
        <taxon>Alphaproteobacteria</taxon>
        <taxon>Hyphomicrobiales</taxon>
        <taxon>Nitrobacteraceae</taxon>
        <taxon>Bradyrhizobium</taxon>
    </lineage>
</organism>
<feature type="transmembrane region" description="Helical" evidence="1">
    <location>
        <begin position="157"/>
        <end position="184"/>
    </location>
</feature>
<reference evidence="2 3" key="1">
    <citation type="submission" date="2020-03" db="EMBL/GenBank/DDBJ databases">
        <title>Bradyrhizobium diversity isolated from nodules of Indigofera sp.</title>
        <authorList>
            <person name="Klepa M."/>
            <person name="Helene L."/>
            <person name="Hungria M."/>
        </authorList>
    </citation>
    <scope>NUCLEOTIDE SEQUENCE [LARGE SCALE GENOMIC DNA]</scope>
    <source>
        <strain evidence="2 3">WSM 1791</strain>
    </source>
</reference>
<keyword evidence="1" id="KW-0472">Membrane</keyword>
<feature type="transmembrane region" description="Helical" evidence="1">
    <location>
        <begin position="190"/>
        <end position="216"/>
    </location>
</feature>
<feature type="transmembrane region" description="Helical" evidence="1">
    <location>
        <begin position="101"/>
        <end position="121"/>
    </location>
</feature>
<feature type="transmembrane region" description="Helical" evidence="1">
    <location>
        <begin position="305"/>
        <end position="324"/>
    </location>
</feature>
<accession>A0A7Y4LXL9</accession>
<keyword evidence="1" id="KW-1133">Transmembrane helix</keyword>